<gene>
    <name evidence="1" type="ORF">LOY88_001746</name>
</gene>
<reference evidence="1" key="1">
    <citation type="journal article" date="2022" name="bioRxiv">
        <title>Population genetic analysis of Ophidiomyces ophidiicola, the causative agent of snake fungal disease, indicates recent introductions to the USA.</title>
        <authorList>
            <person name="Ladner J.T."/>
            <person name="Palmer J.M."/>
            <person name="Ettinger C.L."/>
            <person name="Stajich J.E."/>
            <person name="Farrell T.M."/>
            <person name="Glorioso B.M."/>
            <person name="Lawson B."/>
            <person name="Price S.J."/>
            <person name="Stengle A.G."/>
            <person name="Grear D.A."/>
            <person name="Lorch J.M."/>
        </authorList>
    </citation>
    <scope>NUCLEOTIDE SEQUENCE</scope>
    <source>
        <strain evidence="1">NWHC 24266-5</strain>
    </source>
</reference>
<proteinExistence type="predicted"/>
<name>A0ACB8V165_9EURO</name>
<dbReference type="EMBL" id="JALBCA010000019">
    <property type="protein sequence ID" value="KAI2390146.1"/>
    <property type="molecule type" value="Genomic_DNA"/>
</dbReference>
<sequence length="251" mass="28878">MGRQNNRSTSPRSGTFPRIAGNSAFSEHAHPDEDWTQISDLTERRRIQNRIAQRNYRKKLKQRMEEERSADESDAFKLSPEQRPLRSQTKAEEAQHTMNSTTPLGTHSTYTSFMPNDGHIGPHQSQYNPSCPPELSPSPFYAEPYTYSQYQTELSQYLRPRPESQHGLSSSEHLGASRELPLNPEVGHFIDYRNYCQFISDANIPVTEPLYQQAGSQPSMPENYAYQHYDPNSYPYSTSSSHSGQKHYRRS</sequence>
<comment type="caution">
    <text evidence="1">The sequence shown here is derived from an EMBL/GenBank/DDBJ whole genome shotgun (WGS) entry which is preliminary data.</text>
</comment>
<protein>
    <submittedName>
        <fullName evidence="1">Uncharacterized protein</fullName>
    </submittedName>
</protein>
<accession>A0ACB8V165</accession>
<evidence type="ECO:0000313" key="1">
    <source>
        <dbReference type="EMBL" id="KAI2390146.1"/>
    </source>
</evidence>
<organism evidence="1">
    <name type="scientific">Ophidiomyces ophidiicola</name>
    <dbReference type="NCBI Taxonomy" id="1387563"/>
    <lineage>
        <taxon>Eukaryota</taxon>
        <taxon>Fungi</taxon>
        <taxon>Dikarya</taxon>
        <taxon>Ascomycota</taxon>
        <taxon>Pezizomycotina</taxon>
        <taxon>Eurotiomycetes</taxon>
        <taxon>Eurotiomycetidae</taxon>
        <taxon>Onygenales</taxon>
        <taxon>Onygenaceae</taxon>
        <taxon>Ophidiomyces</taxon>
    </lineage>
</organism>